<dbReference type="EMBL" id="JAHRHJ020000001">
    <property type="protein sequence ID" value="KAH9331361.1"/>
    <property type="molecule type" value="Genomic_DNA"/>
</dbReference>
<proteinExistence type="predicted"/>
<accession>A0AA38GZB3</accession>
<evidence type="ECO:0000313" key="2">
    <source>
        <dbReference type="Proteomes" id="UP000824469"/>
    </source>
</evidence>
<feature type="non-terminal residue" evidence="1">
    <location>
        <position position="56"/>
    </location>
</feature>
<feature type="non-terminal residue" evidence="1">
    <location>
        <position position="1"/>
    </location>
</feature>
<name>A0AA38GZB3_TAXCH</name>
<reference evidence="1 2" key="1">
    <citation type="journal article" date="2021" name="Nat. Plants">
        <title>The Taxus genome provides insights into paclitaxel biosynthesis.</title>
        <authorList>
            <person name="Xiong X."/>
            <person name="Gou J."/>
            <person name="Liao Q."/>
            <person name="Li Y."/>
            <person name="Zhou Q."/>
            <person name="Bi G."/>
            <person name="Li C."/>
            <person name="Du R."/>
            <person name="Wang X."/>
            <person name="Sun T."/>
            <person name="Guo L."/>
            <person name="Liang H."/>
            <person name="Lu P."/>
            <person name="Wu Y."/>
            <person name="Zhang Z."/>
            <person name="Ro D.K."/>
            <person name="Shang Y."/>
            <person name="Huang S."/>
            <person name="Yan J."/>
        </authorList>
    </citation>
    <scope>NUCLEOTIDE SEQUENCE [LARGE SCALE GENOMIC DNA]</scope>
    <source>
        <strain evidence="1">Ta-2019</strain>
    </source>
</reference>
<comment type="caution">
    <text evidence="1">The sequence shown here is derived from an EMBL/GenBank/DDBJ whole genome shotgun (WGS) entry which is preliminary data.</text>
</comment>
<organism evidence="1 2">
    <name type="scientific">Taxus chinensis</name>
    <name type="common">Chinese yew</name>
    <name type="synonym">Taxus wallichiana var. chinensis</name>
    <dbReference type="NCBI Taxonomy" id="29808"/>
    <lineage>
        <taxon>Eukaryota</taxon>
        <taxon>Viridiplantae</taxon>
        <taxon>Streptophyta</taxon>
        <taxon>Embryophyta</taxon>
        <taxon>Tracheophyta</taxon>
        <taxon>Spermatophyta</taxon>
        <taxon>Pinopsida</taxon>
        <taxon>Pinidae</taxon>
        <taxon>Conifers II</taxon>
        <taxon>Cupressales</taxon>
        <taxon>Taxaceae</taxon>
        <taxon>Taxus</taxon>
    </lineage>
</organism>
<sequence>YQIHTVARAIQALSCSLVAVVENQGLQLPAKAKVLMPECYVAHSPSSSPFQSDSEV</sequence>
<protein>
    <submittedName>
        <fullName evidence="1">Uncharacterized protein</fullName>
    </submittedName>
</protein>
<dbReference type="AlphaFoldDB" id="A0AA38GZB3"/>
<gene>
    <name evidence="1" type="ORF">KI387_003469</name>
</gene>
<dbReference type="Proteomes" id="UP000824469">
    <property type="component" value="Unassembled WGS sequence"/>
</dbReference>
<keyword evidence="2" id="KW-1185">Reference proteome</keyword>
<evidence type="ECO:0000313" key="1">
    <source>
        <dbReference type="EMBL" id="KAH9331361.1"/>
    </source>
</evidence>